<dbReference type="PANTHER" id="PTHR44329:SF288">
    <property type="entry name" value="MITOGEN-ACTIVATED PROTEIN KINASE KINASE KINASE 20"/>
    <property type="match status" value="1"/>
</dbReference>
<dbReference type="GO" id="GO:0004674">
    <property type="term" value="F:protein serine/threonine kinase activity"/>
    <property type="evidence" value="ECO:0007669"/>
    <property type="project" value="TreeGrafter"/>
</dbReference>
<protein>
    <recommendedName>
        <fullName evidence="6">Protein kinase domain-containing protein</fullName>
    </recommendedName>
</protein>
<reference evidence="7" key="1">
    <citation type="submission" date="2021-01" db="EMBL/GenBank/DDBJ databases">
        <authorList>
            <person name="Corre E."/>
            <person name="Pelletier E."/>
            <person name="Niang G."/>
            <person name="Scheremetjew M."/>
            <person name="Finn R."/>
            <person name="Kale V."/>
            <person name="Holt S."/>
            <person name="Cochrane G."/>
            <person name="Meng A."/>
            <person name="Brown T."/>
            <person name="Cohen L."/>
        </authorList>
    </citation>
    <scope>NUCLEOTIDE SEQUENCE</scope>
    <source>
        <strain evidence="7">CCAP979/52</strain>
    </source>
</reference>
<dbReference type="InterPro" id="IPR008266">
    <property type="entry name" value="Tyr_kinase_AS"/>
</dbReference>
<proteinExistence type="predicted"/>
<keyword evidence="1" id="KW-0808">Transferase</keyword>
<dbReference type="EMBL" id="HBEZ01031168">
    <property type="protein sequence ID" value="CAD8639595.1"/>
    <property type="molecule type" value="Transcribed_RNA"/>
</dbReference>
<evidence type="ECO:0000313" key="7">
    <source>
        <dbReference type="EMBL" id="CAD8639595.1"/>
    </source>
</evidence>
<dbReference type="InterPro" id="IPR000719">
    <property type="entry name" value="Prot_kinase_dom"/>
</dbReference>
<dbReference type="PRINTS" id="PR00109">
    <property type="entry name" value="TYRKINASE"/>
</dbReference>
<evidence type="ECO:0000256" key="5">
    <source>
        <dbReference type="SAM" id="MobiDB-lite"/>
    </source>
</evidence>
<keyword evidence="4" id="KW-0067">ATP-binding</keyword>
<dbReference type="SUPFAM" id="SSF82185">
    <property type="entry name" value="Histone H3 K4-specific methyltransferase SET7/9 N-terminal domain"/>
    <property type="match status" value="1"/>
</dbReference>
<dbReference type="AlphaFoldDB" id="A0A7S0MHJ9"/>
<dbReference type="PROSITE" id="PS00109">
    <property type="entry name" value="PROTEIN_KINASE_TYR"/>
    <property type="match status" value="1"/>
</dbReference>
<keyword evidence="3" id="KW-0418">Kinase</keyword>
<feature type="compositionally biased region" description="Basic and acidic residues" evidence="5">
    <location>
        <begin position="397"/>
        <end position="417"/>
    </location>
</feature>
<evidence type="ECO:0000256" key="4">
    <source>
        <dbReference type="ARBA" id="ARBA00022840"/>
    </source>
</evidence>
<feature type="region of interest" description="Disordered" evidence="5">
    <location>
        <begin position="781"/>
        <end position="809"/>
    </location>
</feature>
<dbReference type="InterPro" id="IPR051681">
    <property type="entry name" value="Ser/Thr_Kinases-Pseudokinases"/>
</dbReference>
<name>A0A7S0MHJ9_9CRYP</name>
<feature type="region of interest" description="Disordered" evidence="5">
    <location>
        <begin position="378"/>
        <end position="434"/>
    </location>
</feature>
<evidence type="ECO:0000259" key="6">
    <source>
        <dbReference type="PROSITE" id="PS50011"/>
    </source>
</evidence>
<dbReference type="PROSITE" id="PS50011">
    <property type="entry name" value="PROTEIN_KINASE_DOM"/>
    <property type="match status" value="1"/>
</dbReference>
<feature type="compositionally biased region" description="Polar residues" evidence="5">
    <location>
        <begin position="796"/>
        <end position="809"/>
    </location>
</feature>
<dbReference type="GO" id="GO:0005524">
    <property type="term" value="F:ATP binding"/>
    <property type="evidence" value="ECO:0007669"/>
    <property type="project" value="UniProtKB-KW"/>
</dbReference>
<feature type="domain" description="Protein kinase" evidence="6">
    <location>
        <begin position="1"/>
        <end position="227"/>
    </location>
</feature>
<evidence type="ECO:0000256" key="3">
    <source>
        <dbReference type="ARBA" id="ARBA00022777"/>
    </source>
</evidence>
<organism evidence="7">
    <name type="scientific">Cryptomonas curvata</name>
    <dbReference type="NCBI Taxonomy" id="233186"/>
    <lineage>
        <taxon>Eukaryota</taxon>
        <taxon>Cryptophyceae</taxon>
        <taxon>Cryptomonadales</taxon>
        <taxon>Cryptomonadaceae</taxon>
        <taxon>Cryptomonas</taxon>
    </lineage>
</organism>
<dbReference type="InterPro" id="IPR001245">
    <property type="entry name" value="Ser-Thr/Tyr_kinase_cat_dom"/>
</dbReference>
<dbReference type="Pfam" id="PF07714">
    <property type="entry name" value="PK_Tyr_Ser-Thr"/>
    <property type="match status" value="1"/>
</dbReference>
<sequence length="1088" mass="120871">MLCSTKHPNIVEFLGVPAYFPSEADSDQTNSFGFVFEFCSNGSLFSIIHEKRVKFSFQDKIRLMKELAMSLVYLQTQEIIHRDISSRNILLTGDLTLKLADFGCARKISGATYQPTTISGNPPWMSPEQLGGLSLSFSADVWSFGVVVWELVTETLPWNEVASDLWAMRKRVFDEGHHLPIPQINSALPEIKDDARVIAVIIKTCFSRHPFARPSMATILSSLHAIEEQRSREWIEDFVSNRKTDLERRLSFIINTQVKASQLLQSLSSHEEIMLLARLHADDLDDNLINMYLQAKYQSDLSAIPACPALNHVEPAKLQTRTSIPLTCRTCPHIYGEAISGYHEVVLPDESRYVGDVANIPSGLGMVTLDDGAKLQGELPNNKLVRPSPVSNMRVSAPKEADTSESDLPLRRDDAKGPDYTNETDCTNDVGDTPDIKVGSDAETHAEVIRDAVNAGNGSQCTQGEPEMDGKQKRFQYLKSRLALFVRIKNLVGQDSVDTLANTHCMDENDTSINSYLMQTYQMDLKMVQDKSIEIKSNSTAKKPKSQTYTCRSCPHHHGQQLSGHHEVYLQDGSLYVGDLINGLFEGLGILSRGDGFKLQGQFRSNQLILPFSVEDIRSTLPPTGNDRDQLDNENKDHLRQQFMDERKDCHDMIVSEQICAQNSRDRLSDETVERTSVAKKNQFLDENEATFPSATRDVDVQMNLGIVEHPVFELASDDEPAHVARSPFVGNQTMPPKFFQRPLDERGIVNQNLIHGGLPQHLSGYHDGTPVQMRRPYSVTPGPPPSNGSIHLDSTVFSGPTGPQLNATGVNYGVDPPCDGTPVPQHNVPEAPRGSEACRNGLVDSQAIQHGNLMNFVGYGGICSDQICGGTPGPQAPVANLFRVSTPGIKPGTNVSNEQQSNIYQNHMLNRFESPNHIADFWGAQTQEIMMQGMFQPGTHGYHANNYGYVDHNLQAASQGNIFPFPGAQNHLLPQNKHEQAGSGVKRYLDEQSPFQNQGNYLRPPLLESRVESRQNIQHPWSSSVFQNTGSMMTNEKLRITELQNVPLEQGSFARQLLSHVPNSTGMSSCAGMSPYFDHSMGVLPRR</sequence>
<accession>A0A7S0MHJ9</accession>
<gene>
    <name evidence="7" type="ORF">CCUR1050_LOCUS17279</name>
</gene>
<evidence type="ECO:0000256" key="1">
    <source>
        <dbReference type="ARBA" id="ARBA00022679"/>
    </source>
</evidence>
<dbReference type="InterPro" id="IPR011009">
    <property type="entry name" value="Kinase-like_dom_sf"/>
</dbReference>
<keyword evidence="2" id="KW-0547">Nucleotide-binding</keyword>
<evidence type="ECO:0000256" key="2">
    <source>
        <dbReference type="ARBA" id="ARBA00022741"/>
    </source>
</evidence>
<dbReference type="Gene3D" id="1.10.510.10">
    <property type="entry name" value="Transferase(Phosphotransferase) domain 1"/>
    <property type="match status" value="1"/>
</dbReference>
<dbReference type="PANTHER" id="PTHR44329">
    <property type="entry name" value="SERINE/THREONINE-PROTEIN KINASE TNNI3K-RELATED"/>
    <property type="match status" value="1"/>
</dbReference>
<dbReference type="SUPFAM" id="SSF56112">
    <property type="entry name" value="Protein kinase-like (PK-like)"/>
    <property type="match status" value="1"/>
</dbReference>